<keyword evidence="8" id="KW-0966">Cell projection</keyword>
<evidence type="ECO:0000256" key="3">
    <source>
        <dbReference type="ARBA" id="ARBA00022692"/>
    </source>
</evidence>
<dbReference type="InterPro" id="IPR022781">
    <property type="entry name" value="Flagellar_biosynth_FliO"/>
</dbReference>
<keyword evidence="2" id="KW-1003">Cell membrane</keyword>
<keyword evidence="3 7" id="KW-0812">Transmembrane</keyword>
<dbReference type="GO" id="GO:0016020">
    <property type="term" value="C:membrane"/>
    <property type="evidence" value="ECO:0007669"/>
    <property type="project" value="InterPro"/>
</dbReference>
<dbReference type="Proteomes" id="UP000000739">
    <property type="component" value="Chromosome"/>
</dbReference>
<dbReference type="eggNOG" id="COG3190">
    <property type="taxonomic scope" value="Bacteria"/>
</dbReference>
<feature type="region of interest" description="Disordered" evidence="6">
    <location>
        <begin position="110"/>
        <end position="137"/>
    </location>
</feature>
<comment type="subcellular location">
    <subcellularLocation>
        <location evidence="1">Cell membrane</location>
    </subcellularLocation>
</comment>
<evidence type="ECO:0000256" key="7">
    <source>
        <dbReference type="SAM" id="Phobius"/>
    </source>
</evidence>
<dbReference type="AlphaFoldDB" id="B8FK36"/>
<dbReference type="HOGENOM" id="CLU_1861923_0_0_7"/>
<evidence type="ECO:0000313" key="9">
    <source>
        <dbReference type="Proteomes" id="UP000000739"/>
    </source>
</evidence>
<dbReference type="EMBL" id="CP001322">
    <property type="protein sequence ID" value="ACL02711.1"/>
    <property type="molecule type" value="Genomic_DNA"/>
</dbReference>
<accession>B8FK36</accession>
<evidence type="ECO:0000256" key="2">
    <source>
        <dbReference type="ARBA" id="ARBA00022475"/>
    </source>
</evidence>
<proteinExistence type="predicted"/>
<keyword evidence="4 7" id="KW-1133">Transmembrane helix</keyword>
<reference evidence="8 9" key="1">
    <citation type="journal article" date="2012" name="Environ. Microbiol.">
        <title>The genome sequence of Desulfatibacillum alkenivorans AK-01: a blueprint for anaerobic alkane oxidation.</title>
        <authorList>
            <person name="Callaghan A.V."/>
            <person name="Morris B.E."/>
            <person name="Pereira I.A."/>
            <person name="McInerney M.J."/>
            <person name="Austin R.N."/>
            <person name="Groves J.T."/>
            <person name="Kukor J.J."/>
            <person name="Suflita J.M."/>
            <person name="Young L.Y."/>
            <person name="Zylstra G.J."/>
            <person name="Wawrik B."/>
        </authorList>
    </citation>
    <scope>NUCLEOTIDE SEQUENCE [LARGE SCALE GENOMIC DNA]</scope>
    <source>
        <strain evidence="8 9">AK-01</strain>
    </source>
</reference>
<name>B8FK36_DESAL</name>
<keyword evidence="5 7" id="KW-0472">Membrane</keyword>
<gene>
    <name evidence="8" type="ordered locus">Dalk_1008</name>
</gene>
<evidence type="ECO:0000256" key="6">
    <source>
        <dbReference type="SAM" id="MobiDB-lite"/>
    </source>
</evidence>
<evidence type="ECO:0000256" key="5">
    <source>
        <dbReference type="ARBA" id="ARBA00023136"/>
    </source>
</evidence>
<dbReference type="KEGG" id="dal:Dalk_1008"/>
<feature type="transmembrane region" description="Helical" evidence="7">
    <location>
        <begin position="12"/>
        <end position="34"/>
    </location>
</feature>
<keyword evidence="9" id="KW-1185">Reference proteome</keyword>
<keyword evidence="8" id="KW-0969">Cilium</keyword>
<organism evidence="8 9">
    <name type="scientific">Desulfatibacillum aliphaticivorans</name>
    <dbReference type="NCBI Taxonomy" id="218208"/>
    <lineage>
        <taxon>Bacteria</taxon>
        <taxon>Pseudomonadati</taxon>
        <taxon>Thermodesulfobacteriota</taxon>
        <taxon>Desulfobacteria</taxon>
        <taxon>Desulfobacterales</taxon>
        <taxon>Desulfatibacillaceae</taxon>
        <taxon>Desulfatibacillum</taxon>
    </lineage>
</organism>
<dbReference type="Pfam" id="PF04347">
    <property type="entry name" value="FliO"/>
    <property type="match status" value="1"/>
</dbReference>
<dbReference type="GO" id="GO:0044781">
    <property type="term" value="P:bacterial-type flagellum organization"/>
    <property type="evidence" value="ECO:0007669"/>
    <property type="project" value="InterPro"/>
</dbReference>
<evidence type="ECO:0000256" key="4">
    <source>
        <dbReference type="ARBA" id="ARBA00022989"/>
    </source>
</evidence>
<protein>
    <submittedName>
        <fullName evidence="8">Flagellar biosynthesis protein FliO</fullName>
    </submittedName>
</protein>
<keyword evidence="8" id="KW-0282">Flagellum</keyword>
<evidence type="ECO:0000256" key="1">
    <source>
        <dbReference type="ARBA" id="ARBA00004236"/>
    </source>
</evidence>
<sequence>MNEASVPNFWMAGLQMVAMLSIVLAALFGAVFLSKRLSGKIKGKDGVSIDVLCARQMGPKKQVVLLEVLGRKILVGVGADSITRLAEFPEQGKAFSGVLDEQMAGRDFPESLDSLPDAPAENENAMNGINVGEEERV</sequence>
<evidence type="ECO:0000313" key="8">
    <source>
        <dbReference type="EMBL" id="ACL02711.1"/>
    </source>
</evidence>